<dbReference type="InterPro" id="IPR014710">
    <property type="entry name" value="RmlC-like_jellyroll"/>
</dbReference>
<dbReference type="RefSeq" id="WP_379745877.1">
    <property type="nucleotide sequence ID" value="NZ_JBHSVN010000001.1"/>
</dbReference>
<organism evidence="3 4">
    <name type="scientific">Halopenitus salinus</name>
    <dbReference type="NCBI Taxonomy" id="1198295"/>
    <lineage>
        <taxon>Archaea</taxon>
        <taxon>Methanobacteriati</taxon>
        <taxon>Methanobacteriota</taxon>
        <taxon>Stenosarchaea group</taxon>
        <taxon>Halobacteria</taxon>
        <taxon>Halobacteriales</taxon>
        <taxon>Haloferacaceae</taxon>
        <taxon>Halopenitus</taxon>
    </lineage>
</organism>
<evidence type="ECO:0000313" key="4">
    <source>
        <dbReference type="Proteomes" id="UP001596296"/>
    </source>
</evidence>
<gene>
    <name evidence="3" type="ORF">ACFQE9_13775</name>
</gene>
<sequence>MASVEPLAELSGEPHANVFPGSEPTTIRLRLDAGERVEPHDHPDRHVVVYLIEGEIEMHLGSETYDLDAGDAVRFDGDQAISPVATADSTALVLLAEKTE</sequence>
<reference evidence="3 4" key="1">
    <citation type="journal article" date="2019" name="Int. J. Syst. Evol. Microbiol.">
        <title>The Global Catalogue of Microorganisms (GCM) 10K type strain sequencing project: providing services to taxonomists for standard genome sequencing and annotation.</title>
        <authorList>
            <consortium name="The Broad Institute Genomics Platform"/>
            <consortium name="The Broad Institute Genome Sequencing Center for Infectious Disease"/>
            <person name="Wu L."/>
            <person name="Ma J."/>
        </authorList>
    </citation>
    <scope>NUCLEOTIDE SEQUENCE [LARGE SCALE GENOMIC DNA]</scope>
    <source>
        <strain evidence="3 4">SKJ47</strain>
    </source>
</reference>
<dbReference type="Pfam" id="PF07883">
    <property type="entry name" value="Cupin_2"/>
    <property type="match status" value="1"/>
</dbReference>
<proteinExistence type="predicted"/>
<dbReference type="InterPro" id="IPR011051">
    <property type="entry name" value="RmlC_Cupin_sf"/>
</dbReference>
<feature type="domain" description="Cupin type-2" evidence="2">
    <location>
        <begin position="29"/>
        <end position="93"/>
    </location>
</feature>
<name>A0ABD5V3C2_9EURY</name>
<comment type="caution">
    <text evidence="3">The sequence shown here is derived from an EMBL/GenBank/DDBJ whole genome shotgun (WGS) entry which is preliminary data.</text>
</comment>
<dbReference type="Proteomes" id="UP001596296">
    <property type="component" value="Unassembled WGS sequence"/>
</dbReference>
<dbReference type="InterPro" id="IPR013096">
    <property type="entry name" value="Cupin_2"/>
</dbReference>
<dbReference type="AlphaFoldDB" id="A0ABD5V3C2"/>
<feature type="region of interest" description="Disordered" evidence="1">
    <location>
        <begin position="1"/>
        <end position="23"/>
    </location>
</feature>
<dbReference type="SUPFAM" id="SSF51182">
    <property type="entry name" value="RmlC-like cupins"/>
    <property type="match status" value="1"/>
</dbReference>
<evidence type="ECO:0000256" key="1">
    <source>
        <dbReference type="SAM" id="MobiDB-lite"/>
    </source>
</evidence>
<protein>
    <submittedName>
        <fullName evidence="3">Cupin domain-containing protein</fullName>
    </submittedName>
</protein>
<keyword evidence="4" id="KW-1185">Reference proteome</keyword>
<dbReference type="Gene3D" id="2.60.120.10">
    <property type="entry name" value="Jelly Rolls"/>
    <property type="match status" value="1"/>
</dbReference>
<accession>A0ABD5V3C2</accession>
<dbReference type="EMBL" id="JBHSXL010000010">
    <property type="protein sequence ID" value="MFC6893666.1"/>
    <property type="molecule type" value="Genomic_DNA"/>
</dbReference>
<evidence type="ECO:0000313" key="3">
    <source>
        <dbReference type="EMBL" id="MFC6893666.1"/>
    </source>
</evidence>
<evidence type="ECO:0000259" key="2">
    <source>
        <dbReference type="Pfam" id="PF07883"/>
    </source>
</evidence>